<feature type="non-terminal residue" evidence="2">
    <location>
        <position position="61"/>
    </location>
</feature>
<evidence type="ECO:0000256" key="1">
    <source>
        <dbReference type="SAM" id="SignalP"/>
    </source>
</evidence>
<organism evidence="2">
    <name type="scientific">Pseudotsuga menziesii</name>
    <name type="common">Douglas-fir</name>
    <name type="synonym">Abies menziesii</name>
    <dbReference type="NCBI Taxonomy" id="3357"/>
    <lineage>
        <taxon>Eukaryota</taxon>
        <taxon>Viridiplantae</taxon>
        <taxon>Streptophyta</taxon>
        <taxon>Embryophyta</taxon>
        <taxon>Tracheophyta</taxon>
        <taxon>Spermatophyta</taxon>
        <taxon>Pinopsida</taxon>
        <taxon>Pinidae</taxon>
        <taxon>Conifers I</taxon>
        <taxon>Pinales</taxon>
        <taxon>Pinaceae</taxon>
        <taxon>Pseudotsuga</taxon>
    </lineage>
</organism>
<evidence type="ECO:0000313" key="2">
    <source>
        <dbReference type="EMBL" id="ACH61490.1"/>
    </source>
</evidence>
<feature type="non-terminal residue" evidence="2">
    <location>
        <position position="1"/>
    </location>
</feature>
<dbReference type="EMBL" id="EU864641">
    <property type="protein sequence ID" value="ACH61490.1"/>
    <property type="molecule type" value="Genomic_DNA"/>
</dbReference>
<sequence>FLLFLLLHSTAPVSGSSKSKQLCGHSVSRCPAWRLSVESGNLKGWDVVLSNCVGYVKKYMM</sequence>
<feature type="chain" id="PRO_5012022678" evidence="1">
    <location>
        <begin position="16"/>
        <end position="61"/>
    </location>
</feature>
<accession>C6F6A8</accession>
<keyword evidence="1" id="KW-0732">Signal</keyword>
<reference evidence="2" key="1">
    <citation type="journal article" date="2009" name="Genetics">
        <title>Multilocus patterns of nucleotide diversity and divergence reveal positive selection at candidate genes related to cold hardiness in coastal Douglas Fir (Pseudotsuga menziesii var. menziesii).</title>
        <authorList>
            <person name="Eckert A.J."/>
            <person name="Wegrzyn J.L."/>
            <person name="Pande B."/>
            <person name="Jermstad K.D."/>
            <person name="Lee J.M."/>
            <person name="Liechty J.D."/>
            <person name="Tearse B.R."/>
            <person name="Krutovsky K.V."/>
            <person name="Neale D.B."/>
        </authorList>
    </citation>
    <scope>NUCLEOTIDE SEQUENCE</scope>
    <source>
        <strain evidence="2">28-2</strain>
    </source>
</reference>
<feature type="signal peptide" evidence="1">
    <location>
        <begin position="1"/>
        <end position="15"/>
    </location>
</feature>
<protein>
    <submittedName>
        <fullName evidence="2">Acid phosphatase class B family protein</fullName>
    </submittedName>
</protein>
<dbReference type="AlphaFoldDB" id="C6F6A8"/>
<proteinExistence type="predicted"/>
<name>C6F6A8_PSEMZ</name>